<dbReference type="InterPro" id="IPR000418">
    <property type="entry name" value="Ets_dom"/>
</dbReference>
<evidence type="ECO:0000313" key="9">
    <source>
        <dbReference type="Proteomes" id="UP001516023"/>
    </source>
</evidence>
<dbReference type="PANTHER" id="PTHR10015">
    <property type="entry name" value="HEAT SHOCK TRANSCRIPTION FACTOR"/>
    <property type="match status" value="1"/>
</dbReference>
<dbReference type="InterPro" id="IPR036388">
    <property type="entry name" value="WH-like_DNA-bd_sf"/>
</dbReference>
<dbReference type="InterPro" id="IPR036390">
    <property type="entry name" value="WH_DNA-bd_sf"/>
</dbReference>
<gene>
    <name evidence="8" type="ORF">HJC23_002662</name>
</gene>
<organism evidence="8 9">
    <name type="scientific">Cyclotella cryptica</name>
    <dbReference type="NCBI Taxonomy" id="29204"/>
    <lineage>
        <taxon>Eukaryota</taxon>
        <taxon>Sar</taxon>
        <taxon>Stramenopiles</taxon>
        <taxon>Ochrophyta</taxon>
        <taxon>Bacillariophyta</taxon>
        <taxon>Coscinodiscophyceae</taxon>
        <taxon>Thalassiosirophycidae</taxon>
        <taxon>Stephanodiscales</taxon>
        <taxon>Stephanodiscaceae</taxon>
        <taxon>Cyclotella</taxon>
    </lineage>
</organism>
<dbReference type="InterPro" id="IPR000232">
    <property type="entry name" value="HSF_DNA-bd"/>
</dbReference>
<dbReference type="Gene3D" id="1.10.10.10">
    <property type="entry name" value="Winged helix-like DNA-binding domain superfamily/Winged helix DNA-binding domain"/>
    <property type="match status" value="2"/>
</dbReference>
<comment type="similarity">
    <text evidence="2">Belongs to the ETS family.</text>
</comment>
<feature type="domain" description="ETS" evidence="7">
    <location>
        <begin position="41"/>
        <end position="102"/>
    </location>
</feature>
<comment type="similarity">
    <text evidence="5">Belongs to the HSF family.</text>
</comment>
<dbReference type="SUPFAM" id="SSF46785">
    <property type="entry name" value="Winged helix' DNA-binding domain"/>
    <property type="match status" value="2"/>
</dbReference>
<feature type="compositionally biased region" description="Polar residues" evidence="6">
    <location>
        <begin position="1"/>
        <end position="19"/>
    </location>
</feature>
<reference evidence="8 9" key="1">
    <citation type="journal article" date="2020" name="G3 (Bethesda)">
        <title>Improved Reference Genome for Cyclotella cryptica CCMP332, a Model for Cell Wall Morphogenesis, Salinity Adaptation, and Lipid Production in Diatoms (Bacillariophyta).</title>
        <authorList>
            <person name="Roberts W.R."/>
            <person name="Downey K.M."/>
            <person name="Ruck E.C."/>
            <person name="Traller J.C."/>
            <person name="Alverson A.J."/>
        </authorList>
    </citation>
    <scope>NUCLEOTIDE SEQUENCE [LARGE SCALE GENOMIC DNA]</scope>
    <source>
        <strain evidence="8 9">CCMP332</strain>
    </source>
</reference>
<evidence type="ECO:0000256" key="4">
    <source>
        <dbReference type="ARBA" id="ARBA00023242"/>
    </source>
</evidence>
<evidence type="ECO:0000256" key="3">
    <source>
        <dbReference type="ARBA" id="ARBA00023125"/>
    </source>
</evidence>
<dbReference type="PANTHER" id="PTHR10015:SF206">
    <property type="entry name" value="HSF-TYPE DNA-BINDING DOMAIN-CONTAINING PROTEIN"/>
    <property type="match status" value="1"/>
</dbReference>
<name>A0ABD3PLK6_9STRA</name>
<dbReference type="GO" id="GO:0005634">
    <property type="term" value="C:nucleus"/>
    <property type="evidence" value="ECO:0007669"/>
    <property type="project" value="UniProtKB-SubCell"/>
</dbReference>
<evidence type="ECO:0000256" key="2">
    <source>
        <dbReference type="ARBA" id="ARBA00005562"/>
    </source>
</evidence>
<accession>A0ABD3PLK6</accession>
<comment type="caution">
    <text evidence="8">The sequence shown here is derived from an EMBL/GenBank/DDBJ whole genome shotgun (WGS) entry which is preliminary data.</text>
</comment>
<evidence type="ECO:0000256" key="6">
    <source>
        <dbReference type="SAM" id="MobiDB-lite"/>
    </source>
</evidence>
<sequence length="583" mass="65852">MDGEKNNNVAMSRAPSTPANMFENDDNEERETERVKRVRAINFAEKIHLVLSHKDCRDAISWLPSGTSFCITNKEKFVQRILPKYFKSRANFNSFERRLRTWGFEKIDTNNNLYIFSHQSFGQKSSTEVDSTGEHTCDFMKQLRVVLSRAEFQPFISWLPSGNSFCINRKDDFEKNVLHEHFSEPHFRAFVATLKSKGFTRLQTSEYIGDAVYTHPLFRIGRPELCGLMRRVFDSHRSPEEESIPSSSSIVSVMTVSSGAQLPVAAAANTVTGLQGATNSPAFSPHVTVAYPIPARGGFVSNMPVREMIRVINPTNSFSQTNVMTYPSFGRIAELGFHRPQVPPQNPTVTLLSNQEQFLLSPNQYHSLVRHPQIEGNPNQQHVALVACNQKDPVIHIPHKFEYDQITRPANYDSFIRYAQTQGFPGQPAPPTATCHQGDSRYARIQGFSGQPAPPSTACLRGDSRYARIQGFAGQTAAPAAACLQGDSMFLPNSKISNDTNRTSDHNMLLHHVRPADNPQQKNLPKASDSNEKKLGYNRMKAKNDMELTMLEIDSELLKIKELKLLTMQRKLKVRMEMEEEEK</sequence>
<feature type="region of interest" description="Disordered" evidence="6">
    <location>
        <begin position="514"/>
        <end position="536"/>
    </location>
</feature>
<dbReference type="AlphaFoldDB" id="A0ABD3PLK6"/>
<dbReference type="EMBL" id="JABMIG020000150">
    <property type="protein sequence ID" value="KAL3788908.1"/>
    <property type="molecule type" value="Genomic_DNA"/>
</dbReference>
<dbReference type="Pfam" id="PF00447">
    <property type="entry name" value="HSF_DNA-bind"/>
    <property type="match status" value="2"/>
</dbReference>
<evidence type="ECO:0000256" key="1">
    <source>
        <dbReference type="ARBA" id="ARBA00004123"/>
    </source>
</evidence>
<dbReference type="Proteomes" id="UP001516023">
    <property type="component" value="Unassembled WGS sequence"/>
</dbReference>
<keyword evidence="4" id="KW-0539">Nucleus</keyword>
<protein>
    <recommendedName>
        <fullName evidence="7">ETS domain-containing protein</fullName>
    </recommendedName>
</protein>
<evidence type="ECO:0000259" key="7">
    <source>
        <dbReference type="PROSITE" id="PS50061"/>
    </source>
</evidence>
<feature type="region of interest" description="Disordered" evidence="6">
    <location>
        <begin position="1"/>
        <end position="33"/>
    </location>
</feature>
<keyword evidence="3" id="KW-0238">DNA-binding</keyword>
<keyword evidence="9" id="KW-1185">Reference proteome</keyword>
<proteinExistence type="inferred from homology"/>
<dbReference type="GO" id="GO:0003677">
    <property type="term" value="F:DNA binding"/>
    <property type="evidence" value="ECO:0007669"/>
    <property type="project" value="UniProtKB-KW"/>
</dbReference>
<comment type="subcellular location">
    <subcellularLocation>
        <location evidence="1">Nucleus</location>
    </subcellularLocation>
</comment>
<dbReference type="SMART" id="SM00415">
    <property type="entry name" value="HSF"/>
    <property type="match status" value="2"/>
</dbReference>
<dbReference type="PROSITE" id="PS50061">
    <property type="entry name" value="ETS_DOMAIN_3"/>
    <property type="match status" value="1"/>
</dbReference>
<evidence type="ECO:0000313" key="8">
    <source>
        <dbReference type="EMBL" id="KAL3788908.1"/>
    </source>
</evidence>
<evidence type="ECO:0000256" key="5">
    <source>
        <dbReference type="RuleBase" id="RU004020"/>
    </source>
</evidence>